<evidence type="ECO:0000259" key="3">
    <source>
        <dbReference type="PROSITE" id="PS51186"/>
    </source>
</evidence>
<protein>
    <submittedName>
        <fullName evidence="4">GNAT family N-acetyltransferase</fullName>
        <ecNumber evidence="4">2.3.-.-</ecNumber>
    </submittedName>
</protein>
<comment type="caution">
    <text evidence="4">The sequence shown here is derived from an EMBL/GenBank/DDBJ whole genome shotgun (WGS) entry which is preliminary data.</text>
</comment>
<dbReference type="PROSITE" id="PS51186">
    <property type="entry name" value="GNAT"/>
    <property type="match status" value="1"/>
</dbReference>
<dbReference type="PANTHER" id="PTHR43877">
    <property type="entry name" value="AMINOALKYLPHOSPHONATE N-ACETYLTRANSFERASE-RELATED-RELATED"/>
    <property type="match status" value="1"/>
</dbReference>
<evidence type="ECO:0000313" key="4">
    <source>
        <dbReference type="EMBL" id="MFG3191497.1"/>
    </source>
</evidence>
<dbReference type="Gene3D" id="3.40.630.30">
    <property type="match status" value="1"/>
</dbReference>
<keyword evidence="5" id="KW-1185">Reference proteome</keyword>
<dbReference type="SUPFAM" id="SSF55729">
    <property type="entry name" value="Acyl-CoA N-acyltransferases (Nat)"/>
    <property type="match status" value="1"/>
</dbReference>
<organism evidence="4 5">
    <name type="scientific">Streptomyces omiyaensis</name>
    <dbReference type="NCBI Taxonomy" id="68247"/>
    <lineage>
        <taxon>Bacteria</taxon>
        <taxon>Bacillati</taxon>
        <taxon>Actinomycetota</taxon>
        <taxon>Actinomycetes</taxon>
        <taxon>Kitasatosporales</taxon>
        <taxon>Streptomycetaceae</taxon>
        <taxon>Streptomyces</taxon>
    </lineage>
</organism>
<dbReference type="InterPro" id="IPR016181">
    <property type="entry name" value="Acyl_CoA_acyltransferase"/>
</dbReference>
<evidence type="ECO:0000313" key="5">
    <source>
        <dbReference type="Proteomes" id="UP001604282"/>
    </source>
</evidence>
<sequence>METETATPSVRPRAGADLDASVRLLREVHEHDGYPRSWPGRPASWLTPPGFLGAWVAELGGRIAGHVGLAGPREDDGAPGAWSARTGRGVDTVAVVNRLCVSPAARGHGLGALLLAQAVAEAGRRGLHPVLDVACHDTAAVALYERLGWVLLDTVAQEWGPHGTVAVRTYAAPGGAVPVSSRPAPAGGRSS</sequence>
<dbReference type="GO" id="GO:0016746">
    <property type="term" value="F:acyltransferase activity"/>
    <property type="evidence" value="ECO:0007669"/>
    <property type="project" value="UniProtKB-KW"/>
</dbReference>
<reference evidence="4 5" key="1">
    <citation type="submission" date="2024-10" db="EMBL/GenBank/DDBJ databases">
        <title>The Natural Products Discovery Center: Release of the First 8490 Sequenced Strains for Exploring Actinobacteria Biosynthetic Diversity.</title>
        <authorList>
            <person name="Kalkreuter E."/>
            <person name="Kautsar S.A."/>
            <person name="Yang D."/>
            <person name="Bader C.D."/>
            <person name="Teijaro C.N."/>
            <person name="Fluegel L."/>
            <person name="Davis C.M."/>
            <person name="Simpson J.R."/>
            <person name="Lauterbach L."/>
            <person name="Steele A.D."/>
            <person name="Gui C."/>
            <person name="Meng S."/>
            <person name="Li G."/>
            <person name="Viehrig K."/>
            <person name="Ye F."/>
            <person name="Su P."/>
            <person name="Kiefer A.F."/>
            <person name="Nichols A."/>
            <person name="Cepeda A.J."/>
            <person name="Yan W."/>
            <person name="Fan B."/>
            <person name="Jiang Y."/>
            <person name="Adhikari A."/>
            <person name="Zheng C.-J."/>
            <person name="Schuster L."/>
            <person name="Cowan T.M."/>
            <person name="Smanski M.J."/>
            <person name="Chevrette M.G."/>
            <person name="De Carvalho L.P.S."/>
            <person name="Shen B."/>
        </authorList>
    </citation>
    <scope>NUCLEOTIDE SEQUENCE [LARGE SCALE GENOMIC DNA]</scope>
    <source>
        <strain evidence="4 5">NPDC048229</strain>
    </source>
</reference>
<gene>
    <name evidence="4" type="ORF">ACGFYS_21460</name>
</gene>
<name>A0ABW7BW24_9ACTN</name>
<keyword evidence="1 4" id="KW-0808">Transferase</keyword>
<dbReference type="EMBL" id="JBICZW010000013">
    <property type="protein sequence ID" value="MFG3191497.1"/>
    <property type="molecule type" value="Genomic_DNA"/>
</dbReference>
<evidence type="ECO:0000256" key="2">
    <source>
        <dbReference type="ARBA" id="ARBA00023315"/>
    </source>
</evidence>
<dbReference type="CDD" id="cd04301">
    <property type="entry name" value="NAT_SF"/>
    <property type="match status" value="1"/>
</dbReference>
<dbReference type="InterPro" id="IPR000182">
    <property type="entry name" value="GNAT_dom"/>
</dbReference>
<accession>A0ABW7BW24</accession>
<dbReference type="EC" id="2.3.-.-" evidence="4"/>
<dbReference type="RefSeq" id="WP_189852774.1">
    <property type="nucleotide sequence ID" value="NZ_BMVV01000029.1"/>
</dbReference>
<dbReference type="Pfam" id="PF00583">
    <property type="entry name" value="Acetyltransf_1"/>
    <property type="match status" value="1"/>
</dbReference>
<proteinExistence type="predicted"/>
<dbReference type="PANTHER" id="PTHR43877:SF2">
    <property type="entry name" value="AMINOALKYLPHOSPHONATE N-ACETYLTRANSFERASE-RELATED"/>
    <property type="match status" value="1"/>
</dbReference>
<dbReference type="InterPro" id="IPR050832">
    <property type="entry name" value="Bact_Acetyltransf"/>
</dbReference>
<evidence type="ECO:0000256" key="1">
    <source>
        <dbReference type="ARBA" id="ARBA00022679"/>
    </source>
</evidence>
<dbReference type="Proteomes" id="UP001604282">
    <property type="component" value="Unassembled WGS sequence"/>
</dbReference>
<keyword evidence="2 4" id="KW-0012">Acyltransferase</keyword>
<feature type="domain" description="N-acetyltransferase" evidence="3">
    <location>
        <begin position="8"/>
        <end position="171"/>
    </location>
</feature>